<dbReference type="AlphaFoldDB" id="A0A3N1PSG2"/>
<protein>
    <submittedName>
        <fullName evidence="2">Uncharacterized membrane protein (DUF2068 family)</fullName>
    </submittedName>
</protein>
<dbReference type="Pfam" id="PF09900">
    <property type="entry name" value="DUF2127"/>
    <property type="match status" value="1"/>
</dbReference>
<feature type="transmembrane region" description="Helical" evidence="1">
    <location>
        <begin position="85"/>
        <end position="102"/>
    </location>
</feature>
<dbReference type="Proteomes" id="UP000268033">
    <property type="component" value="Unassembled WGS sequence"/>
</dbReference>
<feature type="transmembrane region" description="Helical" evidence="1">
    <location>
        <begin position="114"/>
        <end position="133"/>
    </location>
</feature>
<accession>A0A3N1PSG2</accession>
<name>A0A3N1PSG2_9GAMM</name>
<evidence type="ECO:0000313" key="2">
    <source>
        <dbReference type="EMBL" id="ROQ29740.1"/>
    </source>
</evidence>
<reference evidence="2 3" key="1">
    <citation type="submission" date="2018-11" db="EMBL/GenBank/DDBJ databases">
        <title>Genomic Encyclopedia of Type Strains, Phase IV (KMG-IV): sequencing the most valuable type-strain genomes for metagenomic binning, comparative biology and taxonomic classification.</title>
        <authorList>
            <person name="Goeker M."/>
        </authorList>
    </citation>
    <scope>NUCLEOTIDE SEQUENCE [LARGE SCALE GENOMIC DNA]</scope>
    <source>
        <strain evidence="2 3">DSM 21945</strain>
    </source>
</reference>
<keyword evidence="1" id="KW-0472">Membrane</keyword>
<gene>
    <name evidence="2" type="ORF">EDC28_102109</name>
</gene>
<evidence type="ECO:0000256" key="1">
    <source>
        <dbReference type="SAM" id="Phobius"/>
    </source>
</evidence>
<proteinExistence type="predicted"/>
<dbReference type="InterPro" id="IPR021125">
    <property type="entry name" value="DUF2127"/>
</dbReference>
<keyword evidence="3" id="KW-1185">Reference proteome</keyword>
<evidence type="ECO:0000313" key="3">
    <source>
        <dbReference type="Proteomes" id="UP000268033"/>
    </source>
</evidence>
<organism evidence="2 3">
    <name type="scientific">Gallaecimonas pentaromativorans</name>
    <dbReference type="NCBI Taxonomy" id="584787"/>
    <lineage>
        <taxon>Bacteria</taxon>
        <taxon>Pseudomonadati</taxon>
        <taxon>Pseudomonadota</taxon>
        <taxon>Gammaproteobacteria</taxon>
        <taxon>Enterobacterales</taxon>
        <taxon>Gallaecimonadaceae</taxon>
        <taxon>Gallaecimonas</taxon>
    </lineage>
</organism>
<comment type="caution">
    <text evidence="2">The sequence shown here is derived from an EMBL/GenBank/DDBJ whole genome shotgun (WGS) entry which is preliminary data.</text>
</comment>
<dbReference type="EMBL" id="RJUL01000002">
    <property type="protein sequence ID" value="ROQ29740.1"/>
    <property type="molecule type" value="Genomic_DNA"/>
</dbReference>
<feature type="transmembrane region" description="Helical" evidence="1">
    <location>
        <begin position="54"/>
        <end position="73"/>
    </location>
</feature>
<keyword evidence="1" id="KW-0812">Transmembrane</keyword>
<dbReference type="STRING" id="584787.GCA_001247655_03036"/>
<sequence length="145" mass="16338">MLEASKGILALLVAIGLHTLAGKDVAGLMETLVHRMHLSPDDKITSLFMDHQGWLTGPNVSLFALAAFGYSLIRFVEAYGLWRSYTWTEWFALLSGAIYLPFEIYELCTRPGWLSLVVFLINIVVVSYMAFVLRENKKGHDKTMP</sequence>
<keyword evidence="1" id="KW-1133">Transmembrane helix</keyword>